<evidence type="ECO:0000256" key="2">
    <source>
        <dbReference type="SAM" id="Phobius"/>
    </source>
</evidence>
<keyword evidence="2" id="KW-1133">Transmembrane helix</keyword>
<evidence type="ECO:0000313" key="4">
    <source>
        <dbReference type="WBParaSite" id="MBELARI_LOCUS12734"/>
    </source>
</evidence>
<sequence length="88" mass="9721">MDSFPFALSLPSWLPVRSLLTLSTILVSALLVVFCRGKKLKEKPKEAKEAKEESATKGSTPKAGEMAHNDPNYETMNIIQADPFAKKE</sequence>
<feature type="transmembrane region" description="Helical" evidence="2">
    <location>
        <begin position="12"/>
        <end position="35"/>
    </location>
</feature>
<keyword evidence="2" id="KW-0812">Transmembrane</keyword>
<keyword evidence="2" id="KW-0472">Membrane</keyword>
<dbReference type="WBParaSite" id="MBELARI_LOCUS12734">
    <property type="protein sequence ID" value="MBELARI_LOCUS12734"/>
    <property type="gene ID" value="MBELARI_LOCUS12734"/>
</dbReference>
<name>A0AAF3EFG8_9BILA</name>
<keyword evidence="3" id="KW-1185">Reference proteome</keyword>
<evidence type="ECO:0000256" key="1">
    <source>
        <dbReference type="SAM" id="MobiDB-lite"/>
    </source>
</evidence>
<evidence type="ECO:0000313" key="5">
    <source>
        <dbReference type="WBParaSite" id="MBELARI_LOCUS1360"/>
    </source>
</evidence>
<protein>
    <submittedName>
        <fullName evidence="4 5">Uncharacterized protein</fullName>
    </submittedName>
</protein>
<dbReference type="AlphaFoldDB" id="A0AAF3EFG8"/>
<reference evidence="4 5" key="1">
    <citation type="submission" date="2024-02" db="UniProtKB">
        <authorList>
            <consortium name="WormBaseParasite"/>
        </authorList>
    </citation>
    <scope>IDENTIFICATION</scope>
</reference>
<dbReference type="Proteomes" id="UP000887575">
    <property type="component" value="Unassembled WGS sequence"/>
</dbReference>
<feature type="compositionally biased region" description="Basic and acidic residues" evidence="1">
    <location>
        <begin position="43"/>
        <end position="55"/>
    </location>
</feature>
<proteinExistence type="predicted"/>
<evidence type="ECO:0000313" key="3">
    <source>
        <dbReference type="Proteomes" id="UP000887575"/>
    </source>
</evidence>
<accession>A0AAF3EFG8</accession>
<feature type="region of interest" description="Disordered" evidence="1">
    <location>
        <begin position="41"/>
        <end position="72"/>
    </location>
</feature>
<dbReference type="WBParaSite" id="MBELARI_LOCUS1360">
    <property type="protein sequence ID" value="MBELARI_LOCUS1360"/>
    <property type="gene ID" value="MBELARI_LOCUS1360"/>
</dbReference>
<organism evidence="3 4">
    <name type="scientific">Mesorhabditis belari</name>
    <dbReference type="NCBI Taxonomy" id="2138241"/>
    <lineage>
        <taxon>Eukaryota</taxon>
        <taxon>Metazoa</taxon>
        <taxon>Ecdysozoa</taxon>
        <taxon>Nematoda</taxon>
        <taxon>Chromadorea</taxon>
        <taxon>Rhabditida</taxon>
        <taxon>Rhabditina</taxon>
        <taxon>Rhabditomorpha</taxon>
        <taxon>Rhabditoidea</taxon>
        <taxon>Rhabditidae</taxon>
        <taxon>Mesorhabditinae</taxon>
        <taxon>Mesorhabditis</taxon>
    </lineage>
</organism>